<feature type="compositionally biased region" description="Basic and acidic residues" evidence="1">
    <location>
        <begin position="217"/>
        <end position="227"/>
    </location>
</feature>
<protein>
    <recommendedName>
        <fullName evidence="5">CYP722 protein</fullName>
    </recommendedName>
</protein>
<feature type="region of interest" description="Disordered" evidence="1">
    <location>
        <begin position="207"/>
        <end position="227"/>
    </location>
</feature>
<dbReference type="PANTHER" id="PTHR33640">
    <property type="entry name" value="TRANSMEMBRANE PROTEIN"/>
    <property type="match status" value="1"/>
</dbReference>
<keyword evidence="2" id="KW-1133">Transmembrane helix</keyword>
<sequence>MDSFEFDNVKAEKENALWRYNMEKKLRSGLQFAGFLLVLFLTSCSWFPTLIPDIVEVAGDLCLRFNNTLNEPVSVFVVLNFLILVVYVLSSQKQTRKQPDIYDEYVGSRQSIVPSSAVSTVKDDTSAENAVAVTETKRSPVATAVEETTVDNQIVPVENAVAVAETKRSLSPRKQQQQYSTARLTLTVAEPKPLITSTEKVKRKEYQRTRSVLSESENQRPRREFKRSETAMMGRELVVSATEPPRKSLDEMSNDEFRLIVDSFIAERRKTLIQENCMKIVVKN</sequence>
<dbReference type="EMBL" id="JBBPBM010000072">
    <property type="protein sequence ID" value="KAK8512520.1"/>
    <property type="molecule type" value="Genomic_DNA"/>
</dbReference>
<accession>A0ABR2BZH3</accession>
<reference evidence="3 4" key="1">
    <citation type="journal article" date="2024" name="G3 (Bethesda)">
        <title>Genome assembly of Hibiscus sabdariffa L. provides insights into metabolisms of medicinal natural products.</title>
        <authorList>
            <person name="Kim T."/>
        </authorList>
    </citation>
    <scope>NUCLEOTIDE SEQUENCE [LARGE SCALE GENOMIC DNA]</scope>
    <source>
        <strain evidence="3">TK-2024</strain>
        <tissue evidence="3">Old leaves</tissue>
    </source>
</reference>
<dbReference type="Proteomes" id="UP001472677">
    <property type="component" value="Unassembled WGS sequence"/>
</dbReference>
<keyword evidence="2" id="KW-0472">Membrane</keyword>
<evidence type="ECO:0000313" key="3">
    <source>
        <dbReference type="EMBL" id="KAK8512520.1"/>
    </source>
</evidence>
<gene>
    <name evidence="3" type="ORF">V6N12_075096</name>
</gene>
<evidence type="ECO:0008006" key="5">
    <source>
        <dbReference type="Google" id="ProtNLM"/>
    </source>
</evidence>
<keyword evidence="2" id="KW-0812">Transmembrane</keyword>
<dbReference type="PANTHER" id="PTHR33640:SF34">
    <property type="entry name" value="PROTEIN, PUTATIVE-RELATED"/>
    <property type="match status" value="1"/>
</dbReference>
<name>A0ABR2BZH3_9ROSI</name>
<evidence type="ECO:0000313" key="4">
    <source>
        <dbReference type="Proteomes" id="UP001472677"/>
    </source>
</evidence>
<comment type="caution">
    <text evidence="3">The sequence shown here is derived from an EMBL/GenBank/DDBJ whole genome shotgun (WGS) entry which is preliminary data.</text>
</comment>
<feature type="transmembrane region" description="Helical" evidence="2">
    <location>
        <begin position="71"/>
        <end position="89"/>
    </location>
</feature>
<evidence type="ECO:0000256" key="1">
    <source>
        <dbReference type="SAM" id="MobiDB-lite"/>
    </source>
</evidence>
<organism evidence="3 4">
    <name type="scientific">Hibiscus sabdariffa</name>
    <name type="common">roselle</name>
    <dbReference type="NCBI Taxonomy" id="183260"/>
    <lineage>
        <taxon>Eukaryota</taxon>
        <taxon>Viridiplantae</taxon>
        <taxon>Streptophyta</taxon>
        <taxon>Embryophyta</taxon>
        <taxon>Tracheophyta</taxon>
        <taxon>Spermatophyta</taxon>
        <taxon>Magnoliopsida</taxon>
        <taxon>eudicotyledons</taxon>
        <taxon>Gunneridae</taxon>
        <taxon>Pentapetalae</taxon>
        <taxon>rosids</taxon>
        <taxon>malvids</taxon>
        <taxon>Malvales</taxon>
        <taxon>Malvaceae</taxon>
        <taxon>Malvoideae</taxon>
        <taxon>Hibiscus</taxon>
    </lineage>
</organism>
<keyword evidence="4" id="KW-1185">Reference proteome</keyword>
<proteinExistence type="predicted"/>
<feature type="transmembrane region" description="Helical" evidence="2">
    <location>
        <begin position="29"/>
        <end position="51"/>
    </location>
</feature>
<evidence type="ECO:0000256" key="2">
    <source>
        <dbReference type="SAM" id="Phobius"/>
    </source>
</evidence>